<dbReference type="AlphaFoldDB" id="A0A8H4CS70"/>
<dbReference type="Pfam" id="PF04082">
    <property type="entry name" value="Fungal_trans"/>
    <property type="match status" value="1"/>
</dbReference>
<dbReference type="Proteomes" id="UP000613401">
    <property type="component" value="Unassembled WGS sequence"/>
</dbReference>
<dbReference type="PANTHER" id="PTHR47171">
    <property type="entry name" value="FARA-RELATED"/>
    <property type="match status" value="1"/>
</dbReference>
<feature type="compositionally biased region" description="Polar residues" evidence="6">
    <location>
        <begin position="60"/>
        <end position="80"/>
    </location>
</feature>
<evidence type="ECO:0000256" key="5">
    <source>
        <dbReference type="ARBA" id="ARBA00023242"/>
    </source>
</evidence>
<dbReference type="GO" id="GO:0003677">
    <property type="term" value="F:DNA binding"/>
    <property type="evidence" value="ECO:0007669"/>
    <property type="project" value="UniProtKB-KW"/>
</dbReference>
<dbReference type="EMBL" id="WVTB01000017">
    <property type="protein sequence ID" value="KAF3809024.1"/>
    <property type="molecule type" value="Genomic_DNA"/>
</dbReference>
<evidence type="ECO:0000256" key="4">
    <source>
        <dbReference type="ARBA" id="ARBA00023163"/>
    </source>
</evidence>
<dbReference type="InterPro" id="IPR007219">
    <property type="entry name" value="XnlR_reg_dom"/>
</dbReference>
<dbReference type="GeneID" id="69018345"/>
<dbReference type="CDD" id="cd12148">
    <property type="entry name" value="fungal_TF_MHR"/>
    <property type="match status" value="1"/>
</dbReference>
<dbReference type="InterPro" id="IPR052073">
    <property type="entry name" value="Amide_Lactam_Regulators"/>
</dbReference>
<reference evidence="8" key="2">
    <citation type="submission" date="2020-03" db="EMBL/GenBank/DDBJ databases">
        <authorList>
            <person name="Fu F.-F."/>
            <person name="Chen J."/>
        </authorList>
    </citation>
    <scope>NUCLEOTIDE SEQUENCE</scope>
    <source>
        <strain evidence="8">Lc1</strain>
    </source>
</reference>
<gene>
    <name evidence="8" type="ORF">GCG54_00011219</name>
</gene>
<keyword evidence="3" id="KW-0238">DNA-binding</keyword>
<dbReference type="RefSeq" id="XP_045268183.1">
    <property type="nucleotide sequence ID" value="XM_045411125.1"/>
</dbReference>
<evidence type="ECO:0000313" key="9">
    <source>
        <dbReference type="Proteomes" id="UP000613401"/>
    </source>
</evidence>
<keyword evidence="4" id="KW-0804">Transcription</keyword>
<evidence type="ECO:0000256" key="2">
    <source>
        <dbReference type="ARBA" id="ARBA00023015"/>
    </source>
</evidence>
<feature type="domain" description="Xylanolytic transcriptional activator regulatory" evidence="7">
    <location>
        <begin position="293"/>
        <end position="365"/>
    </location>
</feature>
<proteinExistence type="predicted"/>
<evidence type="ECO:0000256" key="3">
    <source>
        <dbReference type="ARBA" id="ARBA00023125"/>
    </source>
</evidence>
<evidence type="ECO:0000259" key="7">
    <source>
        <dbReference type="SMART" id="SM00906"/>
    </source>
</evidence>
<dbReference type="GO" id="GO:0006351">
    <property type="term" value="P:DNA-templated transcription"/>
    <property type="evidence" value="ECO:0007669"/>
    <property type="project" value="InterPro"/>
</dbReference>
<dbReference type="GO" id="GO:0008270">
    <property type="term" value="F:zinc ion binding"/>
    <property type="evidence" value="ECO:0007669"/>
    <property type="project" value="InterPro"/>
</dbReference>
<evidence type="ECO:0000256" key="1">
    <source>
        <dbReference type="ARBA" id="ARBA00022833"/>
    </source>
</evidence>
<comment type="caution">
    <text evidence="8">The sequence shown here is derived from an EMBL/GenBank/DDBJ whole genome shotgun (WGS) entry which is preliminary data.</text>
</comment>
<evidence type="ECO:0000313" key="8">
    <source>
        <dbReference type="EMBL" id="KAF3809024.1"/>
    </source>
</evidence>
<keyword evidence="5" id="KW-0539">Nucleus</keyword>
<keyword evidence="1" id="KW-0862">Zinc</keyword>
<sequence>MLASHVQTVKQALEMTVVLIRNANGYLEQLQLAPPTSPTLTAIPSTAGGITTVAVEKGGSPTSPVTEQSEGQRPGQSTPGSIGLGVTGIDIHAQEDGEYLYKRHLVEFIDQPELVKRPIDNKARMIYIGTDVSNVNYLVQQQFGAAVHKSEVCHYPTNRISRRAAGHDPVDRLPLDTFQLPPKAAVDELLEAYFRHVNPGFPVVDERIFMGQYRARDSLNPPSLLLLYAILLVGSHALYEEDSEKRHLAKATYFRRAKSLLDARFESNRDTIVQAALLLTWHTDGLEDATANAWYWLGIAVRIATGLGMHRDAEGSTLVQHNKRMWRRVWWLLFQSDVWISLQYGRPQSIHLEDSNVQKLKVSGFADCGPDAQPESLIQMSELAIIVSKAMRERNRASSDEARRIVLRKTDERLARWALRLPQSPNLHGALEAGVWNTNLHLHYNMALILLHRAHPKAPSRDVSGVESSKRDDNAEICVAAAGVIQSLFQTLCQTDGMRCLWLSTINCLFSALVQLSTEIRISNPLLAISALRRYDSALVSLKQLAEYWPNAMSILHFFENSVQINSRLQDSHDVSQLSDKDPENQEDALQQSTLGSNIYHTAKDNQEVTDGSQKRSYESNISSACGLTEETHETGDLNSTGEILDSWRQWQSQHWHTPEFSDEYLFTF</sequence>
<name>A0A8H4CS70_COLGL</name>
<dbReference type="SMART" id="SM00906">
    <property type="entry name" value="Fungal_trans"/>
    <property type="match status" value="1"/>
</dbReference>
<keyword evidence="2" id="KW-0805">Transcription regulation</keyword>
<reference evidence="8" key="1">
    <citation type="journal article" date="2020" name="Phytopathology">
        <title>Genome sequence and comparative analysis of Colletotrichum gloeosporioides isolated from Liriodendron leaves.</title>
        <authorList>
            <person name="Fu F.F."/>
            <person name="Hao Z."/>
            <person name="Wang P."/>
            <person name="Lu Y."/>
            <person name="Xue L.J."/>
            <person name="Wei G."/>
            <person name="Tian Y."/>
            <person name="Baishi H."/>
            <person name="Xu H."/>
            <person name="Shi J."/>
            <person name="Cheng T."/>
            <person name="Wang G."/>
            <person name="Yi Y."/>
            <person name="Chen J."/>
        </authorList>
    </citation>
    <scope>NUCLEOTIDE SEQUENCE</scope>
    <source>
        <strain evidence="8">Lc1</strain>
    </source>
</reference>
<organism evidence="8 9">
    <name type="scientific">Colletotrichum gloeosporioides</name>
    <name type="common">Anthracnose fungus</name>
    <name type="synonym">Glomerella cingulata</name>
    <dbReference type="NCBI Taxonomy" id="474922"/>
    <lineage>
        <taxon>Eukaryota</taxon>
        <taxon>Fungi</taxon>
        <taxon>Dikarya</taxon>
        <taxon>Ascomycota</taxon>
        <taxon>Pezizomycotina</taxon>
        <taxon>Sordariomycetes</taxon>
        <taxon>Hypocreomycetidae</taxon>
        <taxon>Glomerellales</taxon>
        <taxon>Glomerellaceae</taxon>
        <taxon>Colletotrichum</taxon>
        <taxon>Colletotrichum gloeosporioides species complex</taxon>
    </lineage>
</organism>
<accession>A0A8H4CS70</accession>
<keyword evidence="9" id="KW-1185">Reference proteome</keyword>
<evidence type="ECO:0000256" key="6">
    <source>
        <dbReference type="SAM" id="MobiDB-lite"/>
    </source>
</evidence>
<feature type="region of interest" description="Disordered" evidence="6">
    <location>
        <begin position="53"/>
        <end position="86"/>
    </location>
</feature>
<dbReference type="PANTHER" id="PTHR47171:SF4">
    <property type="entry name" value="ACETAMIDASE REGULATORY PROTEIN"/>
    <property type="match status" value="1"/>
</dbReference>
<protein>
    <submittedName>
        <fullName evidence="8">Acetamidase regulatory protein</fullName>
    </submittedName>
</protein>